<dbReference type="PANTHER" id="PTHR35802:SF1">
    <property type="entry name" value="PROTEASE SYNTHASE AND SPORULATION PROTEIN PAI 2"/>
    <property type="match status" value="1"/>
</dbReference>
<evidence type="ECO:0000313" key="3">
    <source>
        <dbReference type="Proteomes" id="UP000193925"/>
    </source>
</evidence>
<dbReference type="SUPFAM" id="SSF50475">
    <property type="entry name" value="FMN-binding split barrel"/>
    <property type="match status" value="1"/>
</dbReference>
<dbReference type="InterPro" id="IPR012349">
    <property type="entry name" value="Split_barrel_FMN-bd"/>
</dbReference>
<accession>A0A060URA3</accession>
<dbReference type="PANTHER" id="PTHR35802">
    <property type="entry name" value="PROTEASE SYNTHASE AND SPORULATION PROTEIN PAI 2"/>
    <property type="match status" value="1"/>
</dbReference>
<dbReference type="AlphaFoldDB" id="A0A060URA3"/>
<reference evidence="1" key="1">
    <citation type="submission" date="2014-03" db="EMBL/GenBank/DDBJ databases">
        <authorList>
            <person name="Genoscope - CEA"/>
        </authorList>
    </citation>
    <scope>NUCLEOTIDE SEQUENCE [LARGE SCALE GENOMIC DNA]</scope>
    <source>
        <strain evidence="1">CF27</strain>
    </source>
</reference>
<name>A0A060URA3_9PROT</name>
<dbReference type="Proteomes" id="UP000193925">
    <property type="component" value="Chromosome AFERRI"/>
</dbReference>
<organism evidence="1">
    <name type="scientific">Acidithiobacillus ferrivorans</name>
    <dbReference type="NCBI Taxonomy" id="160808"/>
    <lineage>
        <taxon>Bacteria</taxon>
        <taxon>Pseudomonadati</taxon>
        <taxon>Pseudomonadota</taxon>
        <taxon>Acidithiobacillia</taxon>
        <taxon>Acidithiobacillales</taxon>
        <taxon>Acidithiobacillaceae</taxon>
        <taxon>Acidithiobacillus</taxon>
    </lineage>
</organism>
<gene>
    <name evidence="1" type="ORF">AFERRI_160019</name>
    <name evidence="2" type="ORF">AFERRI_30338</name>
</gene>
<dbReference type="PIRSF" id="PIRSF010372">
    <property type="entry name" value="PaiB"/>
    <property type="match status" value="1"/>
</dbReference>
<dbReference type="EMBL" id="LT841305">
    <property type="protein sequence ID" value="SMH66606.1"/>
    <property type="molecule type" value="Genomic_DNA"/>
</dbReference>
<evidence type="ECO:0000313" key="2">
    <source>
        <dbReference type="EMBL" id="SMH66606.1"/>
    </source>
</evidence>
<dbReference type="EMBL" id="CCCS020000008">
    <property type="protein sequence ID" value="CDQ09074.1"/>
    <property type="molecule type" value="Genomic_DNA"/>
</dbReference>
<keyword evidence="3" id="KW-1185">Reference proteome</keyword>
<reference evidence="2 3" key="3">
    <citation type="submission" date="2017-03" db="EMBL/GenBank/DDBJ databases">
        <authorList>
            <person name="Regsiter A."/>
            <person name="William W."/>
        </authorList>
    </citation>
    <scope>NUCLEOTIDE SEQUENCE [LARGE SCALE GENOMIC DNA]</scope>
    <source>
        <strain evidence="2">PRJEB5721</strain>
    </source>
</reference>
<sequence length="219" mass="24412">MYCPDPFAETRPEVLRALIQRYPLATLVSVGGNGLEANHIPLYLAAGGGTQPVLQGHVARANPLWREAPLDGEVLVIFQGPQHYISPSWYATKAETGKVVPTWNYAVVHAYGPLQVRDDPDWLRQQMVALTAQQENGFTLPWQVDDAPQDFTERLIGQVVGIEILVSRWMGKWKVSQNQLLGNRDSVVAHLEQQNRSDSGAMAEYVLASLKDGKKERLE</sequence>
<dbReference type="Gene3D" id="2.30.110.10">
    <property type="entry name" value="Electron Transport, Fmn-binding Protein, Chain A"/>
    <property type="match status" value="1"/>
</dbReference>
<proteinExistence type="predicted"/>
<dbReference type="RefSeq" id="WP_035191451.1">
    <property type="nucleotide sequence ID" value="NZ_CCCS020000008.1"/>
</dbReference>
<dbReference type="InterPro" id="IPR007396">
    <property type="entry name" value="TR_PAI2-type"/>
</dbReference>
<reference evidence="1" key="2">
    <citation type="submission" date="2014-07" db="EMBL/GenBank/DDBJ databases">
        <title>Initial genome analysis of the psychrotolerant acidophile Acidithiobacillus ferrivorans CF27: insights into iron and sulfur oxidation pathways and into biofilm formation.</title>
        <authorList>
            <person name="Talla E."/>
            <person name="Hedrich S."/>
            <person name="Mangenot S."/>
            <person name="Ji B."/>
            <person name="Johnson D.B."/>
            <person name="Barbe V."/>
            <person name="Bonnefoy V."/>
        </authorList>
    </citation>
    <scope>NUCLEOTIDE SEQUENCE [LARGE SCALE GENOMIC DNA]</scope>
    <source>
        <strain evidence="1">CF27</strain>
    </source>
</reference>
<evidence type="ECO:0000313" key="1">
    <source>
        <dbReference type="EMBL" id="CDQ09074.1"/>
    </source>
</evidence>
<protein>
    <submittedName>
        <fullName evidence="1">FMN-binding negative transcriptional regulator</fullName>
    </submittedName>
</protein>
<dbReference type="Pfam" id="PF04299">
    <property type="entry name" value="FMN_bind_2"/>
    <property type="match status" value="1"/>
</dbReference>